<keyword evidence="2" id="KW-0812">Transmembrane</keyword>
<keyword evidence="2" id="KW-1133">Transmembrane helix</keyword>
<evidence type="ECO:0000313" key="5">
    <source>
        <dbReference type="Proteomes" id="UP000199392"/>
    </source>
</evidence>
<feature type="domain" description="HTH LytTR-type" evidence="3">
    <location>
        <begin position="188"/>
        <end position="289"/>
    </location>
</feature>
<proteinExistence type="predicted"/>
<dbReference type="Proteomes" id="UP000199392">
    <property type="component" value="Unassembled WGS sequence"/>
</dbReference>
<feature type="transmembrane region" description="Helical" evidence="2">
    <location>
        <begin position="38"/>
        <end position="55"/>
    </location>
</feature>
<dbReference type="InterPro" id="IPR007492">
    <property type="entry name" value="LytTR_DNA-bd_dom"/>
</dbReference>
<feature type="transmembrane region" description="Helical" evidence="2">
    <location>
        <begin position="97"/>
        <end position="114"/>
    </location>
</feature>
<dbReference type="EMBL" id="FOZW01000001">
    <property type="protein sequence ID" value="SFS33674.1"/>
    <property type="molecule type" value="Genomic_DNA"/>
</dbReference>
<dbReference type="GO" id="GO:0003677">
    <property type="term" value="F:DNA binding"/>
    <property type="evidence" value="ECO:0007669"/>
    <property type="project" value="InterPro"/>
</dbReference>
<protein>
    <submittedName>
        <fullName evidence="4">Transcriptional regulator, LytTR family</fullName>
    </submittedName>
</protein>
<evidence type="ECO:0000259" key="3">
    <source>
        <dbReference type="PROSITE" id="PS50930"/>
    </source>
</evidence>
<dbReference type="STRING" id="311180.SAMN04488050_101226"/>
<organism evidence="4 5">
    <name type="scientific">Alloyangia pacifica</name>
    <dbReference type="NCBI Taxonomy" id="311180"/>
    <lineage>
        <taxon>Bacteria</taxon>
        <taxon>Pseudomonadati</taxon>
        <taxon>Pseudomonadota</taxon>
        <taxon>Alphaproteobacteria</taxon>
        <taxon>Rhodobacterales</taxon>
        <taxon>Roseobacteraceae</taxon>
        <taxon>Alloyangia</taxon>
    </lineage>
</organism>
<keyword evidence="5" id="KW-1185">Reference proteome</keyword>
<gene>
    <name evidence="4" type="ORF">SAMN04488050_101226</name>
</gene>
<evidence type="ECO:0000313" key="4">
    <source>
        <dbReference type="EMBL" id="SFS33674.1"/>
    </source>
</evidence>
<feature type="transmembrane region" description="Helical" evidence="2">
    <location>
        <begin position="134"/>
        <end position="153"/>
    </location>
</feature>
<accession>A0A1I6P0G1</accession>
<evidence type="ECO:0000256" key="2">
    <source>
        <dbReference type="SAM" id="Phobius"/>
    </source>
</evidence>
<evidence type="ECO:0000256" key="1">
    <source>
        <dbReference type="SAM" id="MobiDB-lite"/>
    </source>
</evidence>
<name>A0A1I6P0G1_9RHOB</name>
<feature type="region of interest" description="Disordered" evidence="1">
    <location>
        <begin position="162"/>
        <end position="182"/>
    </location>
</feature>
<feature type="transmembrane region" description="Helical" evidence="2">
    <location>
        <begin position="61"/>
        <end position="85"/>
    </location>
</feature>
<dbReference type="PROSITE" id="PS50930">
    <property type="entry name" value="HTH_LYTTR"/>
    <property type="match status" value="1"/>
</dbReference>
<keyword evidence="2" id="KW-0472">Membrane</keyword>
<dbReference type="Pfam" id="PF04397">
    <property type="entry name" value="LytTR"/>
    <property type="match status" value="1"/>
</dbReference>
<dbReference type="Gene3D" id="2.40.50.1020">
    <property type="entry name" value="LytTr DNA-binding domain"/>
    <property type="match status" value="1"/>
</dbReference>
<dbReference type="AlphaFoldDB" id="A0A1I6P0G1"/>
<dbReference type="SMART" id="SM00850">
    <property type="entry name" value="LytTR"/>
    <property type="match status" value="1"/>
</dbReference>
<reference evidence="5" key="1">
    <citation type="submission" date="2016-10" db="EMBL/GenBank/DDBJ databases">
        <authorList>
            <person name="Varghese N."/>
            <person name="Submissions S."/>
        </authorList>
    </citation>
    <scope>NUCLEOTIDE SEQUENCE [LARGE SCALE GENOMIC DNA]</scope>
    <source>
        <strain evidence="5">DSM 26894</strain>
    </source>
</reference>
<sequence>MKALLYQDLGLIDLTGRRIHICVALFASQCTQRQTWRYLALVLIVLLAADPVAVSDRVPRAAYFSAWVFGLGSYFGSQFLLMLGVAALRRSLPRMPVYWPVVSFFALGPTLLLLDHVLRRGLGSSISPQLLSNIFYLLIIAAVFETIFMRFVFIPDEGPEHPRDPEDALDALDTPDTPGAPAPERRVLHIGAHPVPLDELIYLEARQHHVCAALASGSLTLRSRLADVLAQTAPEDGVQTHRSWWVARRAIEGLGHHGGKPVVLLKGGVAVPVARGRLDEVERWCAGHLGGPQ</sequence>